<dbReference type="GO" id="GO:0003677">
    <property type="term" value="F:DNA binding"/>
    <property type="evidence" value="ECO:0007669"/>
    <property type="project" value="InterPro"/>
</dbReference>
<dbReference type="AlphaFoldDB" id="A0A1H0KSS3"/>
<feature type="domain" description="DNA polymerase III delta subunit C-terminal" evidence="8">
    <location>
        <begin position="240"/>
        <end position="327"/>
    </location>
</feature>
<evidence type="ECO:0000256" key="3">
    <source>
        <dbReference type="ARBA" id="ARBA00022679"/>
    </source>
</evidence>
<sequence>MDQWQELEETQPTISRVLQNSVKRDRLAHAYLFEGGRGTGKRAAALLLAKSFLCEATVAANPCLVCRECRRAESGNHPDIHTIRPDGTTIKVDQIRELKKEFSMRGVETQKKIYIVEEADKMSASAANSLLKFLEEPDGEALALLLTTNAYQMLPTILSRAQVMSFSPLSPDRIIKKLTAAGYREKDAGIVAKLTSDLTEAEQLFEEDWITQAREKVIQLIDDLIRRPADAYITLHETIIPFFSEREDVQTALDLMMLWYRDVLRMQVGQSDAIVYIDQEDTLAKQAFQLSQGKLGNNLQAVMNAKRRINANVSPQLLMEQLLLRLQEG</sequence>
<evidence type="ECO:0000259" key="8">
    <source>
        <dbReference type="Pfam" id="PF09115"/>
    </source>
</evidence>
<keyword evidence="10" id="KW-1185">Reference proteome</keyword>
<evidence type="ECO:0000256" key="6">
    <source>
        <dbReference type="ARBA" id="ARBA00022932"/>
    </source>
</evidence>
<dbReference type="InterPro" id="IPR004622">
    <property type="entry name" value="DNA_pol_HolB"/>
</dbReference>
<keyword evidence="5" id="KW-0235">DNA replication</keyword>
<proteinExistence type="predicted"/>
<keyword evidence="4" id="KW-0548">Nucleotidyltransferase</keyword>
<evidence type="ECO:0000256" key="4">
    <source>
        <dbReference type="ARBA" id="ARBA00022695"/>
    </source>
</evidence>
<keyword evidence="6" id="KW-0239">DNA-directed DNA polymerase</keyword>
<dbReference type="EC" id="2.7.7.7" evidence="1"/>
<dbReference type="InterPro" id="IPR015199">
    <property type="entry name" value="DNA_pol_III_delta_C"/>
</dbReference>
<dbReference type="NCBIfam" id="TIGR00678">
    <property type="entry name" value="holB"/>
    <property type="match status" value="1"/>
</dbReference>
<accession>A0A1H0KSS3</accession>
<name>A0A1H0KSS3_9BACI</name>
<keyword evidence="3" id="KW-0808">Transferase</keyword>
<evidence type="ECO:0000313" key="9">
    <source>
        <dbReference type="EMBL" id="SDO59018.1"/>
    </source>
</evidence>
<dbReference type="NCBIfam" id="NF005972">
    <property type="entry name" value="PRK08058.1"/>
    <property type="match status" value="1"/>
</dbReference>
<dbReference type="GO" id="GO:0008408">
    <property type="term" value="F:3'-5' exonuclease activity"/>
    <property type="evidence" value="ECO:0007669"/>
    <property type="project" value="InterPro"/>
</dbReference>
<dbReference type="EMBL" id="FNIL01000020">
    <property type="protein sequence ID" value="SDO59018.1"/>
    <property type="molecule type" value="Genomic_DNA"/>
</dbReference>
<organism evidence="9 10">
    <name type="scientific">Alkalicoccus daliensis</name>
    <dbReference type="NCBI Taxonomy" id="745820"/>
    <lineage>
        <taxon>Bacteria</taxon>
        <taxon>Bacillati</taxon>
        <taxon>Bacillota</taxon>
        <taxon>Bacilli</taxon>
        <taxon>Bacillales</taxon>
        <taxon>Bacillaceae</taxon>
        <taxon>Alkalicoccus</taxon>
    </lineage>
</organism>
<protein>
    <recommendedName>
        <fullName evidence="2">DNA polymerase III subunit delta'</fullName>
        <ecNumber evidence="1">2.7.7.7</ecNumber>
    </recommendedName>
</protein>
<dbReference type="PANTHER" id="PTHR11669">
    <property type="entry name" value="REPLICATION FACTOR C / DNA POLYMERASE III GAMMA-TAU SUBUNIT"/>
    <property type="match status" value="1"/>
</dbReference>
<dbReference type="Pfam" id="PF09115">
    <property type="entry name" value="DNApol3-delta_C"/>
    <property type="match status" value="1"/>
</dbReference>
<gene>
    <name evidence="9" type="ORF">SAMN04488053_1206</name>
</gene>
<dbReference type="Gene3D" id="1.20.272.10">
    <property type="match status" value="1"/>
</dbReference>
<dbReference type="GO" id="GO:0003887">
    <property type="term" value="F:DNA-directed DNA polymerase activity"/>
    <property type="evidence" value="ECO:0007669"/>
    <property type="project" value="UniProtKB-KW"/>
</dbReference>
<dbReference type="PANTHER" id="PTHR11669:SF8">
    <property type="entry name" value="DNA POLYMERASE III SUBUNIT DELTA"/>
    <property type="match status" value="1"/>
</dbReference>
<dbReference type="Proteomes" id="UP000198778">
    <property type="component" value="Unassembled WGS sequence"/>
</dbReference>
<dbReference type="FunFam" id="3.40.50.300:FF:001255">
    <property type="entry name" value="DNA polymerase III subunit delta"/>
    <property type="match status" value="1"/>
</dbReference>
<evidence type="ECO:0000256" key="2">
    <source>
        <dbReference type="ARBA" id="ARBA00014363"/>
    </source>
</evidence>
<dbReference type="InterPro" id="IPR027417">
    <property type="entry name" value="P-loop_NTPase"/>
</dbReference>
<dbReference type="GO" id="GO:0009360">
    <property type="term" value="C:DNA polymerase III complex"/>
    <property type="evidence" value="ECO:0007669"/>
    <property type="project" value="InterPro"/>
</dbReference>
<dbReference type="Pfam" id="PF13177">
    <property type="entry name" value="DNA_pol3_delta2"/>
    <property type="match status" value="1"/>
</dbReference>
<evidence type="ECO:0000313" key="10">
    <source>
        <dbReference type="Proteomes" id="UP000198778"/>
    </source>
</evidence>
<dbReference type="GO" id="GO:0006261">
    <property type="term" value="P:DNA-templated DNA replication"/>
    <property type="evidence" value="ECO:0007669"/>
    <property type="project" value="TreeGrafter"/>
</dbReference>
<reference evidence="10" key="1">
    <citation type="submission" date="2016-10" db="EMBL/GenBank/DDBJ databases">
        <authorList>
            <person name="Varghese N."/>
            <person name="Submissions S."/>
        </authorList>
    </citation>
    <scope>NUCLEOTIDE SEQUENCE [LARGE SCALE GENOMIC DNA]</scope>
    <source>
        <strain evidence="10">CGMCC 1.10369</strain>
    </source>
</reference>
<dbReference type="OrthoDB" id="9810148at2"/>
<comment type="catalytic activity">
    <reaction evidence="7">
        <text>DNA(n) + a 2'-deoxyribonucleoside 5'-triphosphate = DNA(n+1) + diphosphate</text>
        <dbReference type="Rhea" id="RHEA:22508"/>
        <dbReference type="Rhea" id="RHEA-COMP:17339"/>
        <dbReference type="Rhea" id="RHEA-COMP:17340"/>
        <dbReference type="ChEBI" id="CHEBI:33019"/>
        <dbReference type="ChEBI" id="CHEBI:61560"/>
        <dbReference type="ChEBI" id="CHEBI:173112"/>
        <dbReference type="EC" id="2.7.7.7"/>
    </reaction>
</comment>
<dbReference type="RefSeq" id="WP_090844534.1">
    <property type="nucleotide sequence ID" value="NZ_FNIL01000020.1"/>
</dbReference>
<dbReference type="STRING" id="745820.SAMN04488053_1206"/>
<dbReference type="SUPFAM" id="SSF52540">
    <property type="entry name" value="P-loop containing nucleoside triphosphate hydrolases"/>
    <property type="match status" value="1"/>
</dbReference>
<dbReference type="Gene3D" id="3.40.50.300">
    <property type="entry name" value="P-loop containing nucleotide triphosphate hydrolases"/>
    <property type="match status" value="1"/>
</dbReference>
<evidence type="ECO:0000256" key="5">
    <source>
        <dbReference type="ARBA" id="ARBA00022705"/>
    </source>
</evidence>
<evidence type="ECO:0000256" key="7">
    <source>
        <dbReference type="ARBA" id="ARBA00049244"/>
    </source>
</evidence>
<evidence type="ECO:0000256" key="1">
    <source>
        <dbReference type="ARBA" id="ARBA00012417"/>
    </source>
</evidence>
<dbReference type="InterPro" id="IPR050238">
    <property type="entry name" value="DNA_Rep/Repair_Clamp_Loader"/>
</dbReference>